<dbReference type="InterPro" id="IPR036464">
    <property type="entry name" value="Rubisco_LSMT_subst-bd_sf"/>
</dbReference>
<sequence>MTRHNQIPARGGGGAPVSALIPLWDLGNHADDGLQTEFVVSSDRSECRAGAGVAGGSQVLLRYGARPSAELLLHGGWAPAPGRNPHDRLPLALGLARADPLRADRQALLEALGVHLPPAPPQQGQAAPAPAPPPPLPPGAPPPTEFCLRAAAPHGGDPLDPPLRAFLRVFAMKREHLQRWLASDRVQDLLHPDCALDTEVEARAWAFLLARTQLLLSSYPSTLQEDLALLEGNTLTACSRLAVTLRASEKILLEAARDYAAPRVHP</sequence>
<dbReference type="SUPFAM" id="SSF82199">
    <property type="entry name" value="SET domain"/>
    <property type="match status" value="1"/>
</dbReference>
<keyword evidence="1 4" id="KW-0489">Methyltransferase</keyword>
<feature type="domain" description="Rubisco LSMT substrate-binding" evidence="6">
    <location>
        <begin position="98"/>
        <end position="250"/>
    </location>
</feature>
<evidence type="ECO:0000256" key="4">
    <source>
        <dbReference type="PROSITE-ProRule" id="PRU00898"/>
    </source>
</evidence>
<evidence type="ECO:0000313" key="7">
    <source>
        <dbReference type="EMBL" id="KAK7863060.1"/>
    </source>
</evidence>
<accession>A0AAN9VJQ2</accession>
<dbReference type="Proteomes" id="UP001378592">
    <property type="component" value="Unassembled WGS sequence"/>
</dbReference>
<gene>
    <name evidence="7" type="ORF">R5R35_006482</name>
</gene>
<dbReference type="PROSITE" id="PS51565">
    <property type="entry name" value="SAM_MT85_SETD3"/>
    <property type="match status" value="1"/>
</dbReference>
<evidence type="ECO:0000256" key="3">
    <source>
        <dbReference type="ARBA" id="ARBA00022691"/>
    </source>
</evidence>
<comment type="catalytic activity">
    <reaction evidence="4">
        <text>L-histidyl-[protein] + S-adenosyl-L-methionine = N(tele)-methyl-L-histidyl-[protein] + S-adenosyl-L-homocysteine + H(+)</text>
        <dbReference type="Rhea" id="RHEA:19369"/>
        <dbReference type="Rhea" id="RHEA-COMP:9745"/>
        <dbReference type="Rhea" id="RHEA-COMP:11600"/>
        <dbReference type="ChEBI" id="CHEBI:15378"/>
        <dbReference type="ChEBI" id="CHEBI:16367"/>
        <dbReference type="ChEBI" id="CHEBI:29979"/>
        <dbReference type="ChEBI" id="CHEBI:57856"/>
        <dbReference type="ChEBI" id="CHEBI:59789"/>
        <dbReference type="EC" id="2.1.1.85"/>
    </reaction>
</comment>
<dbReference type="EC" id="2.1.1.85" evidence="4"/>
<feature type="compositionally biased region" description="Pro residues" evidence="5">
    <location>
        <begin position="129"/>
        <end position="144"/>
    </location>
</feature>
<feature type="region of interest" description="Disordered" evidence="5">
    <location>
        <begin position="115"/>
        <end position="144"/>
    </location>
</feature>
<dbReference type="EMBL" id="JAZDUA010000243">
    <property type="protein sequence ID" value="KAK7863060.1"/>
    <property type="molecule type" value="Genomic_DNA"/>
</dbReference>
<dbReference type="Gene3D" id="3.90.1420.10">
    <property type="entry name" value="Rubisco LSMT, substrate-binding domain"/>
    <property type="match status" value="1"/>
</dbReference>
<keyword evidence="2 4" id="KW-0808">Transferase</keyword>
<reference evidence="7 8" key="1">
    <citation type="submission" date="2024-03" db="EMBL/GenBank/DDBJ databases">
        <title>The genome assembly and annotation of the cricket Gryllus longicercus Weissman &amp; Gray.</title>
        <authorList>
            <person name="Szrajer S."/>
            <person name="Gray D."/>
            <person name="Ylla G."/>
        </authorList>
    </citation>
    <scope>NUCLEOTIDE SEQUENCE [LARGE SCALE GENOMIC DNA]</scope>
    <source>
        <strain evidence="7">DAG 2021-001</strain>
        <tissue evidence="7">Whole body minus gut</tissue>
    </source>
</reference>
<dbReference type="Gene3D" id="3.90.1410.10">
    <property type="entry name" value="set domain protein methyltransferase, domain 1"/>
    <property type="match status" value="1"/>
</dbReference>
<dbReference type="InterPro" id="IPR050600">
    <property type="entry name" value="SETD3_SETD6_MTase"/>
</dbReference>
<dbReference type="GO" id="GO:0016279">
    <property type="term" value="F:protein-lysine N-methyltransferase activity"/>
    <property type="evidence" value="ECO:0007669"/>
    <property type="project" value="TreeGrafter"/>
</dbReference>
<dbReference type="InterPro" id="IPR025785">
    <property type="entry name" value="SETD3"/>
</dbReference>
<dbReference type="InterPro" id="IPR015353">
    <property type="entry name" value="Rubisco_LSMT_subst-bd"/>
</dbReference>
<evidence type="ECO:0000259" key="6">
    <source>
        <dbReference type="Pfam" id="PF09273"/>
    </source>
</evidence>
<proteinExistence type="inferred from homology"/>
<dbReference type="SUPFAM" id="SSF81822">
    <property type="entry name" value="RuBisCo LSMT C-terminal, substrate-binding domain"/>
    <property type="match status" value="1"/>
</dbReference>
<dbReference type="Pfam" id="PF09273">
    <property type="entry name" value="Rubis-subs-bind"/>
    <property type="match status" value="1"/>
</dbReference>
<keyword evidence="8" id="KW-1185">Reference proteome</keyword>
<evidence type="ECO:0000256" key="5">
    <source>
        <dbReference type="SAM" id="MobiDB-lite"/>
    </source>
</evidence>
<protein>
    <recommendedName>
        <fullName evidence="4">protein-histidine N-methyltransferase</fullName>
        <ecNumber evidence="4">2.1.1.85</ecNumber>
    </recommendedName>
</protein>
<dbReference type="InterPro" id="IPR046341">
    <property type="entry name" value="SET_dom_sf"/>
</dbReference>
<dbReference type="AlphaFoldDB" id="A0AAN9VJQ2"/>
<keyword evidence="3 4" id="KW-0949">S-adenosyl-L-methionine</keyword>
<dbReference type="GO" id="GO:0018064">
    <property type="term" value="F:protein-L-histidine N-tele-methyltransferase activity"/>
    <property type="evidence" value="ECO:0007669"/>
    <property type="project" value="UniProtKB-EC"/>
</dbReference>
<organism evidence="7 8">
    <name type="scientific">Gryllus longicercus</name>
    <dbReference type="NCBI Taxonomy" id="2509291"/>
    <lineage>
        <taxon>Eukaryota</taxon>
        <taxon>Metazoa</taxon>
        <taxon>Ecdysozoa</taxon>
        <taxon>Arthropoda</taxon>
        <taxon>Hexapoda</taxon>
        <taxon>Insecta</taxon>
        <taxon>Pterygota</taxon>
        <taxon>Neoptera</taxon>
        <taxon>Polyneoptera</taxon>
        <taxon>Orthoptera</taxon>
        <taxon>Ensifera</taxon>
        <taxon>Gryllidea</taxon>
        <taxon>Grylloidea</taxon>
        <taxon>Gryllidae</taxon>
        <taxon>Gryllinae</taxon>
        <taxon>Gryllus</taxon>
    </lineage>
</organism>
<comment type="caution">
    <text evidence="7">The sequence shown here is derived from an EMBL/GenBank/DDBJ whole genome shotgun (WGS) entry which is preliminary data.</text>
</comment>
<evidence type="ECO:0000256" key="1">
    <source>
        <dbReference type="ARBA" id="ARBA00022603"/>
    </source>
</evidence>
<evidence type="ECO:0000256" key="2">
    <source>
        <dbReference type="ARBA" id="ARBA00022679"/>
    </source>
</evidence>
<comment type="similarity">
    <text evidence="4">Belongs to the class V-like SAM-binding methyltransferase superfamily. SETD3 actin-histidine methyltransferase family.</text>
</comment>
<dbReference type="PANTHER" id="PTHR13271:SF47">
    <property type="entry name" value="ACTIN-HISTIDINE N-METHYLTRANSFERASE"/>
    <property type="match status" value="1"/>
</dbReference>
<dbReference type="GO" id="GO:0032259">
    <property type="term" value="P:methylation"/>
    <property type="evidence" value="ECO:0007669"/>
    <property type="project" value="UniProtKB-KW"/>
</dbReference>
<evidence type="ECO:0000313" key="8">
    <source>
        <dbReference type="Proteomes" id="UP001378592"/>
    </source>
</evidence>
<name>A0AAN9VJQ2_9ORTH</name>
<dbReference type="PANTHER" id="PTHR13271">
    <property type="entry name" value="UNCHARACTERIZED PUTATIVE METHYLTRANSFERASE"/>
    <property type="match status" value="1"/>
</dbReference>